<dbReference type="Proteomes" id="UP001164706">
    <property type="component" value="Chromosome"/>
</dbReference>
<protein>
    <submittedName>
        <fullName evidence="1">Uncharacterized protein</fullName>
    </submittedName>
</protein>
<dbReference type="AlphaFoldDB" id="A0A9E8MM11"/>
<proteinExistence type="predicted"/>
<organism evidence="1 2">
    <name type="scientific">Microcella daejeonensis</name>
    <dbReference type="NCBI Taxonomy" id="2994971"/>
    <lineage>
        <taxon>Bacteria</taxon>
        <taxon>Bacillati</taxon>
        <taxon>Actinomycetota</taxon>
        <taxon>Actinomycetes</taxon>
        <taxon>Micrococcales</taxon>
        <taxon>Microbacteriaceae</taxon>
        <taxon>Microcella</taxon>
    </lineage>
</organism>
<dbReference type="KEGG" id="mdb:OVN18_03590"/>
<keyword evidence="2" id="KW-1185">Reference proteome</keyword>
<dbReference type="RefSeq" id="WP_267781978.1">
    <property type="nucleotide sequence ID" value="NZ_CP113089.1"/>
</dbReference>
<evidence type="ECO:0000313" key="2">
    <source>
        <dbReference type="Proteomes" id="UP001164706"/>
    </source>
</evidence>
<sequence>MPAVRDGALRARDGAGLRHDQVVMARSAPLALAAVLGSNDLMLCSRAQAESWGLRWRALADPALERVSVLIGDAEAVHALDHADIGQSIAAALGAAEPGA</sequence>
<dbReference type="EMBL" id="CP113089">
    <property type="protein sequence ID" value="WAB82105.1"/>
    <property type="molecule type" value="Genomic_DNA"/>
</dbReference>
<accession>A0A9E8MM11</accession>
<reference evidence="1" key="1">
    <citation type="submission" date="2022-11" db="EMBL/GenBank/DDBJ databases">
        <title>Description of Microcella daejonensis nov. sp, isolated from riverside soil.</title>
        <authorList>
            <person name="Molina K.M."/>
            <person name="Kim S.B."/>
        </authorList>
    </citation>
    <scope>NUCLEOTIDE SEQUENCE</scope>
    <source>
        <strain evidence="1">MMS21-STM12</strain>
    </source>
</reference>
<evidence type="ECO:0000313" key="1">
    <source>
        <dbReference type="EMBL" id="WAB82105.1"/>
    </source>
</evidence>
<gene>
    <name evidence="1" type="ORF">OVN18_03590</name>
</gene>
<name>A0A9E8MM11_9MICO</name>